<dbReference type="InterPro" id="IPR036259">
    <property type="entry name" value="MFS_trans_sf"/>
</dbReference>
<keyword evidence="3 4" id="KW-0472">Membrane</keyword>
<evidence type="ECO:0000256" key="4">
    <source>
        <dbReference type="SAM" id="Phobius"/>
    </source>
</evidence>
<gene>
    <name evidence="6" type="ORF">AMJ83_00790</name>
</gene>
<dbReference type="InterPro" id="IPR020846">
    <property type="entry name" value="MFS_dom"/>
</dbReference>
<feature type="transmembrane region" description="Helical" evidence="4">
    <location>
        <begin position="212"/>
        <end position="233"/>
    </location>
</feature>
<accession>A0A0S8FVR1</accession>
<sequence>MLNRILFKKPLWMLYSIAGIGMLGHILVQPILPIFARRLGATGLEVGLLTSGFMLARAFASFFVGRSIDRSGKRKSVILLGFIFLFSLTSLYFWANSLSMLLILRFGQGICSGLIWPVAQTMVAENATMRYKTRALSVYQIAGRAGALLSRLLLGLGLLITSRIGFGEIASFRIMFLLAALVILVGLVEVLLLPRHERIRSERSTRRKSRSIFVLGFVFGALLALTPISLIYLNEQYGISPLEIAALWLILDVITMFVMYVLSHLTDHVGFEKAIVIITIPCLLIALLLPFASAFPVFIVLYFIMRPTISSFLPISRSYATSMDREIGSNIGTLNMMTNLGAVVGPIAGGLVYDTMSGSLKIAGYSVVALFLIPALIMQVRKKREAVSKTN</sequence>
<evidence type="ECO:0000313" key="6">
    <source>
        <dbReference type="EMBL" id="KPK64759.1"/>
    </source>
</evidence>
<feature type="transmembrane region" description="Helical" evidence="4">
    <location>
        <begin position="101"/>
        <end position="124"/>
    </location>
</feature>
<dbReference type="Gene3D" id="1.20.1250.20">
    <property type="entry name" value="MFS general substrate transporter like domains"/>
    <property type="match status" value="2"/>
</dbReference>
<feature type="transmembrane region" description="Helical" evidence="4">
    <location>
        <begin position="145"/>
        <end position="166"/>
    </location>
</feature>
<dbReference type="GO" id="GO:0022857">
    <property type="term" value="F:transmembrane transporter activity"/>
    <property type="evidence" value="ECO:0007669"/>
    <property type="project" value="InterPro"/>
</dbReference>
<keyword evidence="2 4" id="KW-1133">Transmembrane helix</keyword>
<dbReference type="Proteomes" id="UP000051373">
    <property type="component" value="Unassembled WGS sequence"/>
</dbReference>
<dbReference type="PROSITE" id="PS50850">
    <property type="entry name" value="MFS"/>
    <property type="match status" value="1"/>
</dbReference>
<dbReference type="PANTHER" id="PTHR23526">
    <property type="entry name" value="INTEGRAL MEMBRANE TRANSPORT PROTEIN-RELATED"/>
    <property type="match status" value="1"/>
</dbReference>
<dbReference type="Pfam" id="PF07690">
    <property type="entry name" value="MFS_1"/>
    <property type="match status" value="1"/>
</dbReference>
<dbReference type="EMBL" id="LJUJ01000001">
    <property type="protein sequence ID" value="KPK64759.1"/>
    <property type="molecule type" value="Genomic_DNA"/>
</dbReference>
<evidence type="ECO:0000256" key="3">
    <source>
        <dbReference type="ARBA" id="ARBA00023136"/>
    </source>
</evidence>
<dbReference type="InterPro" id="IPR011701">
    <property type="entry name" value="MFS"/>
</dbReference>
<evidence type="ECO:0000259" key="5">
    <source>
        <dbReference type="PROSITE" id="PS50850"/>
    </source>
</evidence>
<feature type="transmembrane region" description="Helical" evidence="4">
    <location>
        <begin position="12"/>
        <end position="32"/>
    </location>
</feature>
<organism evidence="6 7">
    <name type="scientific">candidate division WOR_3 bacterium SM23_42</name>
    <dbReference type="NCBI Taxonomy" id="1703779"/>
    <lineage>
        <taxon>Bacteria</taxon>
        <taxon>Bacteria division WOR-3</taxon>
    </lineage>
</organism>
<dbReference type="PANTHER" id="PTHR23526:SF4">
    <property type="entry name" value="INTEGRAL MEMBRANE TRANSPORT PROTEIN"/>
    <property type="match status" value="1"/>
</dbReference>
<proteinExistence type="predicted"/>
<protein>
    <recommendedName>
        <fullName evidence="5">Major facilitator superfamily (MFS) profile domain-containing protein</fullName>
    </recommendedName>
</protein>
<feature type="transmembrane region" description="Helical" evidence="4">
    <location>
        <begin position="245"/>
        <end position="262"/>
    </location>
</feature>
<dbReference type="SUPFAM" id="SSF103473">
    <property type="entry name" value="MFS general substrate transporter"/>
    <property type="match status" value="1"/>
</dbReference>
<keyword evidence="1 4" id="KW-0812">Transmembrane</keyword>
<feature type="transmembrane region" description="Helical" evidence="4">
    <location>
        <begin position="77"/>
        <end position="95"/>
    </location>
</feature>
<feature type="transmembrane region" description="Helical" evidence="4">
    <location>
        <begin position="362"/>
        <end position="380"/>
    </location>
</feature>
<dbReference type="InterPro" id="IPR052528">
    <property type="entry name" value="Sugar_transport-like"/>
</dbReference>
<reference evidence="6 7" key="1">
    <citation type="journal article" date="2015" name="Microbiome">
        <title>Genomic resolution of linkages in carbon, nitrogen, and sulfur cycling among widespread estuary sediment bacteria.</title>
        <authorList>
            <person name="Baker B.J."/>
            <person name="Lazar C.S."/>
            <person name="Teske A.P."/>
            <person name="Dick G.J."/>
        </authorList>
    </citation>
    <scope>NUCLEOTIDE SEQUENCE [LARGE SCALE GENOMIC DNA]</scope>
    <source>
        <strain evidence="6">SM23_42</strain>
    </source>
</reference>
<feature type="domain" description="Major facilitator superfamily (MFS) profile" evidence="5">
    <location>
        <begin position="1"/>
        <end position="381"/>
    </location>
</feature>
<name>A0A0S8FVR1_UNCW3</name>
<evidence type="ECO:0000256" key="1">
    <source>
        <dbReference type="ARBA" id="ARBA00022692"/>
    </source>
</evidence>
<dbReference type="AlphaFoldDB" id="A0A0S8FVR1"/>
<evidence type="ECO:0000256" key="2">
    <source>
        <dbReference type="ARBA" id="ARBA00022989"/>
    </source>
</evidence>
<feature type="transmembrane region" description="Helical" evidence="4">
    <location>
        <begin position="44"/>
        <end position="65"/>
    </location>
</feature>
<dbReference type="STRING" id="1703779.AMJ83_00790"/>
<comment type="caution">
    <text evidence="6">The sequence shown here is derived from an EMBL/GenBank/DDBJ whole genome shotgun (WGS) entry which is preliminary data.</text>
</comment>
<feature type="transmembrane region" description="Helical" evidence="4">
    <location>
        <begin position="274"/>
        <end position="304"/>
    </location>
</feature>
<feature type="transmembrane region" description="Helical" evidence="4">
    <location>
        <begin position="172"/>
        <end position="192"/>
    </location>
</feature>
<evidence type="ECO:0000313" key="7">
    <source>
        <dbReference type="Proteomes" id="UP000051373"/>
    </source>
</evidence>